<protein>
    <submittedName>
        <fullName evidence="1">Spore protease YyaC</fullName>
    </submittedName>
</protein>
<dbReference type="SUPFAM" id="SSF53163">
    <property type="entry name" value="HybD-like"/>
    <property type="match status" value="1"/>
</dbReference>
<sequence>MSIESREQAGGGGEAVRHKVDSGNLADFFRYIRREGVGLEDLVFVCIGTDRSTGDALGPLVGTLLREAGYDQVIGTLEAPCDASNLVGRLEEIPEDKIAVAIDACLGLPSSVGLYQVSNRPLAPGKSVGRALPPVGRYSIAAIVNADGPRQYAILQNTPLYRVMTMARGIAAAVCEVYPLGKPGP</sequence>
<gene>
    <name evidence="1" type="primary">yyaC</name>
    <name evidence="1" type="ORF">ACFFNY_05270</name>
</gene>
<keyword evidence="2" id="KW-1185">Reference proteome</keyword>
<reference evidence="1 2" key="1">
    <citation type="submission" date="2024-09" db="EMBL/GenBank/DDBJ databases">
        <authorList>
            <person name="Sun Q."/>
            <person name="Mori K."/>
        </authorList>
    </citation>
    <scope>NUCLEOTIDE SEQUENCE [LARGE SCALE GENOMIC DNA]</scope>
    <source>
        <strain evidence="1 2">JCM 12520</strain>
    </source>
</reference>
<dbReference type="GO" id="GO:0006508">
    <property type="term" value="P:proteolysis"/>
    <property type="evidence" value="ECO:0007669"/>
    <property type="project" value="UniProtKB-KW"/>
</dbReference>
<keyword evidence="1" id="KW-0645">Protease</keyword>
<dbReference type="NCBIfam" id="TIGR02841">
    <property type="entry name" value="spore_YyaC"/>
    <property type="match status" value="1"/>
</dbReference>
<evidence type="ECO:0000313" key="2">
    <source>
        <dbReference type="Proteomes" id="UP001589619"/>
    </source>
</evidence>
<dbReference type="InterPro" id="IPR009665">
    <property type="entry name" value="YyaC"/>
</dbReference>
<dbReference type="RefSeq" id="WP_344905556.1">
    <property type="nucleotide sequence ID" value="NZ_BAAAYO010000002.1"/>
</dbReference>
<dbReference type="Pfam" id="PF06866">
    <property type="entry name" value="DUF1256"/>
    <property type="match status" value="1"/>
</dbReference>
<dbReference type="Proteomes" id="UP001589619">
    <property type="component" value="Unassembled WGS sequence"/>
</dbReference>
<comment type="caution">
    <text evidence="1">The sequence shown here is derived from an EMBL/GenBank/DDBJ whole genome shotgun (WGS) entry which is preliminary data.</text>
</comment>
<organism evidence="1 2">
    <name type="scientific">Paenibacillus hodogayensis</name>
    <dbReference type="NCBI Taxonomy" id="279208"/>
    <lineage>
        <taxon>Bacteria</taxon>
        <taxon>Bacillati</taxon>
        <taxon>Bacillota</taxon>
        <taxon>Bacilli</taxon>
        <taxon>Bacillales</taxon>
        <taxon>Paenibacillaceae</taxon>
        <taxon>Paenibacillus</taxon>
    </lineage>
</organism>
<proteinExistence type="predicted"/>
<keyword evidence="1" id="KW-0378">Hydrolase</keyword>
<name>A0ABV5VSJ6_9BACL</name>
<dbReference type="InterPro" id="IPR023430">
    <property type="entry name" value="Pept_HybD-like_dom_sf"/>
</dbReference>
<evidence type="ECO:0000313" key="1">
    <source>
        <dbReference type="EMBL" id="MFB9750981.1"/>
    </source>
</evidence>
<accession>A0ABV5VSJ6</accession>
<dbReference type="GO" id="GO:0008233">
    <property type="term" value="F:peptidase activity"/>
    <property type="evidence" value="ECO:0007669"/>
    <property type="project" value="UniProtKB-KW"/>
</dbReference>
<dbReference type="EMBL" id="JBHMAG010000004">
    <property type="protein sequence ID" value="MFB9750981.1"/>
    <property type="molecule type" value="Genomic_DNA"/>
</dbReference>